<dbReference type="InterPro" id="IPR051159">
    <property type="entry name" value="Hexapeptide_acetyltransf"/>
</dbReference>
<dbReference type="OrthoDB" id="9815592at2"/>
<accession>A0A2V3TWX2</accession>
<comment type="similarity">
    <text evidence="1">Belongs to the transferase hexapeptide repeat family.</text>
</comment>
<dbReference type="PROSITE" id="PS00101">
    <property type="entry name" value="HEXAPEP_TRANSFERASES"/>
    <property type="match status" value="1"/>
</dbReference>
<reference evidence="6 7" key="1">
    <citation type="submission" date="2018-05" db="EMBL/GenBank/DDBJ databases">
        <title>Genomic Encyclopedia of Type Strains, Phase IV (KMG-IV): sequencing the most valuable type-strain genomes for metagenomic binning, comparative biology and taxonomic classification.</title>
        <authorList>
            <person name="Goeker M."/>
        </authorList>
    </citation>
    <scope>NUCLEOTIDE SEQUENCE [LARGE SCALE GENOMIC DNA]</scope>
    <source>
        <strain evidence="6 7">DSM 6462</strain>
    </source>
</reference>
<evidence type="ECO:0000256" key="3">
    <source>
        <dbReference type="ARBA" id="ARBA00022737"/>
    </source>
</evidence>
<dbReference type="Pfam" id="PF00132">
    <property type="entry name" value="Hexapep"/>
    <property type="match status" value="1"/>
</dbReference>
<keyword evidence="7" id="KW-1185">Reference proteome</keyword>
<dbReference type="PANTHER" id="PTHR23416:SF23">
    <property type="entry name" value="ACETYLTRANSFERASE C18B11.09C-RELATED"/>
    <property type="match status" value="1"/>
</dbReference>
<protein>
    <submittedName>
        <fullName evidence="6">Putative colanic acid biosynthesis acetyltransferase WcaF</fullName>
    </submittedName>
</protein>
<dbReference type="Gene3D" id="2.160.10.10">
    <property type="entry name" value="Hexapeptide repeat proteins"/>
    <property type="match status" value="1"/>
</dbReference>
<dbReference type="InterPro" id="IPR001451">
    <property type="entry name" value="Hexapep"/>
</dbReference>
<dbReference type="RefSeq" id="WP_110377889.1">
    <property type="nucleotide sequence ID" value="NZ_JAHBRY010000001.1"/>
</dbReference>
<dbReference type="EMBL" id="QJJK01000015">
    <property type="protein sequence ID" value="PXW52905.1"/>
    <property type="molecule type" value="Genomic_DNA"/>
</dbReference>
<keyword evidence="4" id="KW-0012">Acyltransferase</keyword>
<evidence type="ECO:0000256" key="2">
    <source>
        <dbReference type="ARBA" id="ARBA00022679"/>
    </source>
</evidence>
<evidence type="ECO:0000313" key="7">
    <source>
        <dbReference type="Proteomes" id="UP000248021"/>
    </source>
</evidence>
<evidence type="ECO:0000256" key="5">
    <source>
        <dbReference type="SAM" id="MobiDB-lite"/>
    </source>
</evidence>
<comment type="caution">
    <text evidence="6">The sequence shown here is derived from an EMBL/GenBank/DDBJ whole genome shotgun (WGS) entry which is preliminary data.</text>
</comment>
<dbReference type="GO" id="GO:0005829">
    <property type="term" value="C:cytosol"/>
    <property type="evidence" value="ECO:0007669"/>
    <property type="project" value="TreeGrafter"/>
</dbReference>
<dbReference type="AlphaFoldDB" id="A0A2V3TWX2"/>
<sequence length="212" mass="22601">MIGAPPARQGEGSRPLGADGAYRPSPHSRANKIARLAWGSVWLLLFRPSPKPFHAWRRMLLRLFGAEIGPGAVIHASARIWAPWNLTMGTCASLSHRVDCYAVDLIAIGDYATVSQYSFLCAASHDIDAPDMPLVTAPIVIGAHAWVAADAFVGPGVTIGEGAVVGARASVFRTVPPWTVVAGNPARAIRMRRPAVAAAGATWHVEDRRRAT</sequence>
<dbReference type="InterPro" id="IPR011004">
    <property type="entry name" value="Trimer_LpxA-like_sf"/>
</dbReference>
<proteinExistence type="inferred from homology"/>
<keyword evidence="3" id="KW-0677">Repeat</keyword>
<dbReference type="SUPFAM" id="SSF51161">
    <property type="entry name" value="Trimeric LpxA-like enzymes"/>
    <property type="match status" value="1"/>
</dbReference>
<evidence type="ECO:0000256" key="4">
    <source>
        <dbReference type="ARBA" id="ARBA00023315"/>
    </source>
</evidence>
<name>A0A2V3TWX2_9HYPH</name>
<gene>
    <name evidence="6" type="ORF">C7450_115104</name>
</gene>
<dbReference type="Proteomes" id="UP000248021">
    <property type="component" value="Unassembled WGS sequence"/>
</dbReference>
<dbReference type="PANTHER" id="PTHR23416">
    <property type="entry name" value="SIALIC ACID SYNTHASE-RELATED"/>
    <property type="match status" value="1"/>
</dbReference>
<dbReference type="InterPro" id="IPR018357">
    <property type="entry name" value="Hexapep_transf_CS"/>
</dbReference>
<feature type="region of interest" description="Disordered" evidence="5">
    <location>
        <begin position="1"/>
        <end position="24"/>
    </location>
</feature>
<dbReference type="GO" id="GO:0008374">
    <property type="term" value="F:O-acyltransferase activity"/>
    <property type="evidence" value="ECO:0007669"/>
    <property type="project" value="TreeGrafter"/>
</dbReference>
<evidence type="ECO:0000256" key="1">
    <source>
        <dbReference type="ARBA" id="ARBA00007274"/>
    </source>
</evidence>
<organism evidence="6 7">
    <name type="scientific">Chelatococcus asaccharovorans</name>
    <dbReference type="NCBI Taxonomy" id="28210"/>
    <lineage>
        <taxon>Bacteria</taxon>
        <taxon>Pseudomonadati</taxon>
        <taxon>Pseudomonadota</taxon>
        <taxon>Alphaproteobacteria</taxon>
        <taxon>Hyphomicrobiales</taxon>
        <taxon>Chelatococcaceae</taxon>
        <taxon>Chelatococcus</taxon>
    </lineage>
</organism>
<keyword evidence="2 6" id="KW-0808">Transferase</keyword>
<evidence type="ECO:0000313" key="6">
    <source>
        <dbReference type="EMBL" id="PXW52905.1"/>
    </source>
</evidence>
<dbReference type="CDD" id="cd05825">
    <property type="entry name" value="LbH_wcaF_like"/>
    <property type="match status" value="1"/>
</dbReference>